<dbReference type="InterPro" id="IPR036052">
    <property type="entry name" value="TrpB-like_PALP_sf"/>
</dbReference>
<feature type="compositionally biased region" description="Basic residues" evidence="6">
    <location>
        <begin position="9"/>
        <end position="20"/>
    </location>
</feature>
<dbReference type="Gene3D" id="3.90.1380.10">
    <property type="entry name" value="Threonine synthase, N-terminal domain"/>
    <property type="match status" value="1"/>
</dbReference>
<dbReference type="PANTHER" id="PTHR42690">
    <property type="entry name" value="THREONINE SYNTHASE FAMILY MEMBER"/>
    <property type="match status" value="1"/>
</dbReference>
<feature type="compositionally biased region" description="Basic residues" evidence="6">
    <location>
        <begin position="1341"/>
        <end position="1351"/>
    </location>
</feature>
<dbReference type="InterPro" id="IPR029144">
    <property type="entry name" value="Thr_synth_N"/>
</dbReference>
<keyword evidence="9" id="KW-1185">Reference proteome</keyword>
<protein>
    <recommendedName>
        <fullName evidence="7">SCD domain-containing protein</fullName>
    </recommendedName>
</protein>
<evidence type="ECO:0000313" key="9">
    <source>
        <dbReference type="Proteomes" id="UP001050691"/>
    </source>
</evidence>
<dbReference type="InterPro" id="IPR004450">
    <property type="entry name" value="Thr_synthase-like"/>
</dbReference>
<dbReference type="InterPro" id="IPR020839">
    <property type="entry name" value="SCD"/>
</dbReference>
<dbReference type="Pfam" id="PF24857">
    <property type="entry name" value="THR4_C"/>
    <property type="match status" value="1"/>
</dbReference>
<dbReference type="GO" id="GO:0005694">
    <property type="term" value="C:chromosome"/>
    <property type="evidence" value="ECO:0007669"/>
    <property type="project" value="UniProtKB-SubCell"/>
</dbReference>
<feature type="compositionally biased region" description="Basic and acidic residues" evidence="6">
    <location>
        <begin position="1019"/>
        <end position="1037"/>
    </location>
</feature>
<keyword evidence="3 5" id="KW-0663">Pyridoxal phosphate</keyword>
<reference evidence="8" key="1">
    <citation type="submission" date="2021-10" db="EMBL/GenBank/DDBJ databases">
        <title>De novo Genome Assembly of Clathrus columnatus (Basidiomycota, Fungi) Using Illumina and Nanopore Sequence Data.</title>
        <authorList>
            <person name="Ogiso-Tanaka E."/>
            <person name="Itagaki H."/>
            <person name="Hosoya T."/>
            <person name="Hosaka K."/>
        </authorList>
    </citation>
    <scope>NUCLEOTIDE SEQUENCE</scope>
    <source>
        <strain evidence="8">MO-923</strain>
    </source>
</reference>
<dbReference type="EMBL" id="BPWL01000010">
    <property type="protein sequence ID" value="GJJ14695.1"/>
    <property type="molecule type" value="Genomic_DNA"/>
</dbReference>
<dbReference type="InterPro" id="IPR013721">
    <property type="entry name" value="STAG"/>
</dbReference>
<accession>A0AAV5AS30</accession>
<dbReference type="Pfam" id="PF08514">
    <property type="entry name" value="STAG"/>
    <property type="match status" value="1"/>
</dbReference>
<evidence type="ECO:0000256" key="1">
    <source>
        <dbReference type="ARBA" id="ARBA00001933"/>
    </source>
</evidence>
<dbReference type="FunFam" id="3.40.50.1100:FF:000024">
    <property type="entry name" value="Probable threonine synthase"/>
    <property type="match status" value="1"/>
</dbReference>
<dbReference type="Pfam" id="PF00291">
    <property type="entry name" value="PALP"/>
    <property type="match status" value="1"/>
</dbReference>
<dbReference type="GO" id="GO:0009088">
    <property type="term" value="P:threonine biosynthetic process"/>
    <property type="evidence" value="ECO:0007669"/>
    <property type="project" value="TreeGrafter"/>
</dbReference>
<feature type="compositionally biased region" description="Polar residues" evidence="6">
    <location>
        <begin position="82"/>
        <end position="91"/>
    </location>
</feature>
<feature type="compositionally biased region" description="Basic residues" evidence="6">
    <location>
        <begin position="1306"/>
        <end position="1319"/>
    </location>
</feature>
<dbReference type="InterPro" id="IPR001926">
    <property type="entry name" value="TrpB-like_PALP"/>
</dbReference>
<feature type="compositionally biased region" description="Basic and acidic residues" evidence="6">
    <location>
        <begin position="996"/>
        <end position="1007"/>
    </location>
</feature>
<feature type="domain" description="SCD" evidence="7">
    <location>
        <begin position="355"/>
        <end position="440"/>
    </location>
</feature>
<dbReference type="GO" id="GO:0004795">
    <property type="term" value="F:threonine synthase activity"/>
    <property type="evidence" value="ECO:0007669"/>
    <property type="project" value="TreeGrafter"/>
</dbReference>
<gene>
    <name evidence="8" type="ORF">Clacol_008962</name>
</gene>
<dbReference type="InterPro" id="IPR051166">
    <property type="entry name" value="Threonine_Synthase"/>
</dbReference>
<organism evidence="8 9">
    <name type="scientific">Clathrus columnatus</name>
    <dbReference type="NCBI Taxonomy" id="1419009"/>
    <lineage>
        <taxon>Eukaryota</taxon>
        <taxon>Fungi</taxon>
        <taxon>Dikarya</taxon>
        <taxon>Basidiomycota</taxon>
        <taxon>Agaricomycotina</taxon>
        <taxon>Agaricomycetes</taxon>
        <taxon>Phallomycetidae</taxon>
        <taxon>Phallales</taxon>
        <taxon>Clathraceae</taxon>
        <taxon>Clathrus</taxon>
    </lineage>
</organism>
<feature type="region of interest" description="Disordered" evidence="6">
    <location>
        <begin position="1280"/>
        <end position="1433"/>
    </location>
</feature>
<dbReference type="Pfam" id="PF21581">
    <property type="entry name" value="SCD"/>
    <property type="match status" value="1"/>
</dbReference>
<dbReference type="PROSITE" id="PS51425">
    <property type="entry name" value="SCD"/>
    <property type="match status" value="1"/>
</dbReference>
<evidence type="ECO:0000256" key="5">
    <source>
        <dbReference type="PIRSR" id="PIRSR604450-51"/>
    </source>
</evidence>
<comment type="similarity">
    <text evidence="2">Belongs to the threonine synthase family.</text>
</comment>
<feature type="compositionally biased region" description="Polar residues" evidence="6">
    <location>
        <begin position="1372"/>
        <end position="1389"/>
    </location>
</feature>
<evidence type="ECO:0000259" key="7">
    <source>
        <dbReference type="PROSITE" id="PS51425"/>
    </source>
</evidence>
<name>A0AAV5AS30_9AGAM</name>
<comment type="caution">
    <text evidence="8">The sequence shown here is derived from an EMBL/GenBank/DDBJ whole genome shotgun (WGS) entry which is preliminary data.</text>
</comment>
<evidence type="ECO:0000256" key="2">
    <source>
        <dbReference type="ARBA" id="ARBA00005517"/>
    </source>
</evidence>
<dbReference type="InterPro" id="IPR056396">
    <property type="entry name" value="HEAT_SCC3-SA"/>
</dbReference>
<feature type="region of interest" description="Disordered" evidence="6">
    <location>
        <begin position="992"/>
        <end position="1037"/>
    </location>
</feature>
<evidence type="ECO:0000313" key="8">
    <source>
        <dbReference type="EMBL" id="GJJ14695.1"/>
    </source>
</evidence>
<feature type="region of interest" description="Disordered" evidence="6">
    <location>
        <begin position="1722"/>
        <end position="1743"/>
    </location>
</feature>
<evidence type="ECO:0000256" key="6">
    <source>
        <dbReference type="SAM" id="MobiDB-lite"/>
    </source>
</evidence>
<dbReference type="InterPro" id="IPR011989">
    <property type="entry name" value="ARM-like"/>
</dbReference>
<dbReference type="NCBIfam" id="TIGR00260">
    <property type="entry name" value="thrC"/>
    <property type="match status" value="1"/>
</dbReference>
<sequence>MSDSEATPKLRRSTREKKTTKLFSQDPKTGSRKRKRDTDDEAGNATDKTVSEGLGMDEDREEEQEEENEDVDDYTAPKTKLNKPNKTSGGTNEPKAKAKVTPTKRIRPSKPKGDASIRKLKPDASTDLVVQIKESYISDDNALFLSLLNPSSTLQSVVEDFLESLSSSPELALADLINCILRVSGCNEVLSPDEASNLDGVVDTLDTYTDNLKQLNVPPYPLASKLPIFKKLRKQLSEFFHRLISASAELDSLYTSDLLPTLIPWVSTMSSSQLRSFRHTATVIAMELMNALCQVAAEVEKEDTLISRQREGEKKRAGKNKGKGRDKEFEARAEEVRKRKAKLAEHIEDFFNGVFVHRYRDHDPGIRTECVQAMGFWFKSYPSQFLDGRYFRYVGWVLSDTDSHVRLAAVKSLYTLYLSSEPVASIQSFTDRFKGRLVQMATCDLELSIRVVALQTLALIDKASFLEENERDELCLLIYDEEVRVRKAIAGFVRGVWEEAIDEQMPKSSVSGNKRKEKERIGLKCIASLLVKWGKRTHQGLFQQGTEEEEIDENIEDTKNRDVMRLVDAQQKGRIALAVDALWEELPPVADWETLLDYLLLDHSASETNDIVGPSSRRVAKKMTDDEDVDDAWRLTETEESALLQLFVASLRKTRDEAQIKKAEGETTLSDMTRALIKALPRLFAKHQTDANRIADVLLIPPLMNLDMYLEMRVIPAYESLWDDTIKQFNSHSSPITLSHATTTIQHLMSARLLTNTNTAKHLELEEELSTSLRDVVAGREELEMADFSEDEIHKLGAITARLVALSSVRDMTQWMEEDEGGKQSSAWDIMNALAGRGPLGLKEEELVLSFTFIAVHFHLIGLFKMIEECLRLLTLHLAWKSRNLSLGPDLTEEATKYKEVLEEQRNSVLEKLLEYAVGKDSKPCEGVKRAFSIFADSPLKAFHNLLDLHILFNGAPESPPSALPLIMDDQTQYRCAGFVQAELEQFTDDLEDPEKDLGHTTDDDASRAGSTTGEEDGAEKKDSRQEKIRREREASVDPRMLPRTRLEREYILNSLLATFIRALRVGVLNPSHCAVVLAQYGRFGVGFDTTIKVVIDFLRDLGMFRGEGHLVHEIIVRALQESFNLFMDAVVHNDDHTVALARALGACFVIRGAQLSIVRRLEAEHIVDIHKSGLSWIVKRCAGYDAVKSKKLLRHAILFFRSLQQLLSTVESRDALAIKAHLDQSVAQVKLQVASTKIWDPYRSYEKRLTSIMQKDKSMAIAFPLQRVGDERKVINRERMTKQAKQGGDTAGSATETEAREPRAKPKPKPKPIRRRRASVASTGNEGDDEDVFGPVARPNRTRSPSKRLVARKEKPSQILETAEIDPKVNGNASNRPVTNGHQSSTSPQRKRRRDDGGDSNEDVNPDPVIPSPKSHVTTADTRSRRKRLAPDGGLYIPSHIPSLPEKWKEKWATYTFQELSIAILSLFISPSEISREDLTELVEKSYRTFRHEDVTPIVKLDGLKNTRFVLELWYGPTYAFKDVALQLLGNLFEFFLKRRNASKKPGEVRERLTVLGATSGDTGSAAIYGLRNKQDISIYILHPKGRVSAIQEAQMTTIIDANVHNIAVRATFDDCQDIVKSLFSDQAFNAQHHLGAINSINWARILAQTVYYFLAYFHVSRSISNPNIQFVVPTGNFGDILAGYYAKRMGLPVEKLVIATNENDILARFWKSGRYEKVDSDIPDSLSPSIQGASDGKQGGGVKETLSPAMDILVSSNFERLLWYLAYKEANNNRQEACKLVAGWMGKVKQNGRVEVPKAVLENARQDFIAERISDKQILSCIRQTYSQSKYIADPHTAVGLAAAEIVVAHNSEDVVQVVLSTAHPAKFSEAVNQALSNVEGFDFDKDVLPEEFKGLLKKERRVIDADKSPDAVKAIINDREPGGNVQEIAVHV</sequence>
<dbReference type="PANTHER" id="PTHR42690:SF1">
    <property type="entry name" value="THREONINE SYNTHASE-LIKE 2"/>
    <property type="match status" value="1"/>
</dbReference>
<feature type="modified residue" description="N6-(pyridoxal phosphate)lysine" evidence="5">
    <location>
        <position position="1523"/>
    </location>
</feature>
<dbReference type="InterPro" id="IPR037158">
    <property type="entry name" value="Thr_synth_N_sf"/>
</dbReference>
<dbReference type="Proteomes" id="UP001050691">
    <property type="component" value="Unassembled WGS sequence"/>
</dbReference>
<comment type="cofactor">
    <cofactor evidence="1 5">
        <name>pyridoxal 5'-phosphate</name>
        <dbReference type="ChEBI" id="CHEBI:597326"/>
    </cofactor>
</comment>
<feature type="region of interest" description="Disordered" evidence="6">
    <location>
        <begin position="308"/>
        <end position="330"/>
    </location>
</feature>
<keyword evidence="4" id="KW-0456">Lyase</keyword>
<proteinExistence type="inferred from homology"/>
<feature type="region of interest" description="Disordered" evidence="6">
    <location>
        <begin position="1"/>
        <end position="118"/>
    </location>
</feature>
<dbReference type="Gene3D" id="1.25.10.10">
    <property type="entry name" value="Leucine-rich Repeat Variant"/>
    <property type="match status" value="1"/>
</dbReference>
<dbReference type="Pfam" id="PF24571">
    <property type="entry name" value="HEAT_SCC3-SA"/>
    <property type="match status" value="1"/>
</dbReference>
<feature type="compositionally biased region" description="Acidic residues" evidence="6">
    <location>
        <begin position="55"/>
        <end position="73"/>
    </location>
</feature>
<evidence type="ECO:0000256" key="3">
    <source>
        <dbReference type="ARBA" id="ARBA00022898"/>
    </source>
</evidence>
<dbReference type="SUPFAM" id="SSF53686">
    <property type="entry name" value="Tryptophan synthase beta subunit-like PLP-dependent enzymes"/>
    <property type="match status" value="1"/>
</dbReference>
<dbReference type="Gene3D" id="3.40.50.1100">
    <property type="match status" value="2"/>
</dbReference>
<dbReference type="SUPFAM" id="SSF48371">
    <property type="entry name" value="ARM repeat"/>
    <property type="match status" value="1"/>
</dbReference>
<dbReference type="CDD" id="cd01560">
    <property type="entry name" value="Thr-synth_2"/>
    <property type="match status" value="1"/>
</dbReference>
<evidence type="ECO:0000256" key="4">
    <source>
        <dbReference type="ARBA" id="ARBA00023239"/>
    </source>
</evidence>
<dbReference type="Pfam" id="PF14821">
    <property type="entry name" value="Thr_synth_N"/>
    <property type="match status" value="1"/>
</dbReference>
<dbReference type="InterPro" id="IPR016024">
    <property type="entry name" value="ARM-type_fold"/>
</dbReference>